<dbReference type="AlphaFoldDB" id="A0A3D2XA78"/>
<evidence type="ECO:0000313" key="3">
    <source>
        <dbReference type="EMBL" id="HCL03844.1"/>
    </source>
</evidence>
<evidence type="ECO:0000313" key="4">
    <source>
        <dbReference type="Proteomes" id="UP000262969"/>
    </source>
</evidence>
<dbReference type="InterPro" id="IPR029063">
    <property type="entry name" value="SAM-dependent_MTases_sf"/>
</dbReference>
<sequence>MNETIARVQQMLSLEQFPRSSAYDIEWVSENEMGPNAMWLAEFLSEKMQFSKGMKVLDLGCGKGLSSVFLAKEFGVNVYSIDLWIHATDNFLRIKEMEVEDLVTPIQADAMKLPFARGFFDAIVSLDAYHYFGTNEMYLEEILSYLKPNGQIGIVVPSVLKEFQDEIPDSIKPYWEPYLYTHHTPEWWRKLWEHSDQVKVEVADTMPNGYENWLLWDKTLKDAGLLRRSGDVEMLLADEGNFTFCRVIGTKI</sequence>
<reference evidence="3 4" key="1">
    <citation type="journal article" date="2018" name="Nat. Biotechnol.">
        <title>A standardized bacterial taxonomy based on genome phylogeny substantially revises the tree of life.</title>
        <authorList>
            <person name="Parks D.H."/>
            <person name="Chuvochina M."/>
            <person name="Waite D.W."/>
            <person name="Rinke C."/>
            <person name="Skarshewski A."/>
            <person name="Chaumeil P.A."/>
            <person name="Hugenholtz P."/>
        </authorList>
    </citation>
    <scope>NUCLEOTIDE SEQUENCE [LARGE SCALE GENOMIC DNA]</scope>
    <source>
        <strain evidence="3">UBA11728</strain>
    </source>
</reference>
<evidence type="ECO:0000256" key="1">
    <source>
        <dbReference type="ARBA" id="ARBA00022679"/>
    </source>
</evidence>
<dbReference type="CDD" id="cd02440">
    <property type="entry name" value="AdoMet_MTases"/>
    <property type="match status" value="1"/>
</dbReference>
<accession>A0A3D2XA78</accession>
<protein>
    <submittedName>
        <fullName evidence="3">SAM-dependent methyltransferase</fullName>
    </submittedName>
</protein>
<proteinExistence type="predicted"/>
<organism evidence="3 4">
    <name type="scientific">Lachnoclostridium phytofermentans</name>
    <dbReference type="NCBI Taxonomy" id="66219"/>
    <lineage>
        <taxon>Bacteria</taxon>
        <taxon>Bacillati</taxon>
        <taxon>Bacillota</taxon>
        <taxon>Clostridia</taxon>
        <taxon>Lachnospirales</taxon>
        <taxon>Lachnospiraceae</taxon>
    </lineage>
</organism>
<dbReference type="EMBL" id="DPVV01000525">
    <property type="protein sequence ID" value="HCL03844.1"/>
    <property type="molecule type" value="Genomic_DNA"/>
</dbReference>
<evidence type="ECO:0000259" key="2">
    <source>
        <dbReference type="Pfam" id="PF08241"/>
    </source>
</evidence>
<dbReference type="InterPro" id="IPR050447">
    <property type="entry name" value="Erg6_SMT_methyltransf"/>
</dbReference>
<dbReference type="GO" id="GO:0032259">
    <property type="term" value="P:methylation"/>
    <property type="evidence" value="ECO:0007669"/>
    <property type="project" value="UniProtKB-KW"/>
</dbReference>
<dbReference type="PANTHER" id="PTHR44068:SF11">
    <property type="entry name" value="GERANYL DIPHOSPHATE 2-C-METHYLTRANSFERASE"/>
    <property type="match status" value="1"/>
</dbReference>
<name>A0A3D2XA78_9FIRM</name>
<dbReference type="Pfam" id="PF08241">
    <property type="entry name" value="Methyltransf_11"/>
    <property type="match status" value="1"/>
</dbReference>
<dbReference type="SUPFAM" id="SSF53335">
    <property type="entry name" value="S-adenosyl-L-methionine-dependent methyltransferases"/>
    <property type="match status" value="1"/>
</dbReference>
<dbReference type="InterPro" id="IPR013216">
    <property type="entry name" value="Methyltransf_11"/>
</dbReference>
<dbReference type="Proteomes" id="UP000262969">
    <property type="component" value="Unassembled WGS sequence"/>
</dbReference>
<keyword evidence="3" id="KW-0489">Methyltransferase</keyword>
<dbReference type="Gene3D" id="3.40.50.150">
    <property type="entry name" value="Vaccinia Virus protein VP39"/>
    <property type="match status" value="1"/>
</dbReference>
<gene>
    <name evidence="3" type="ORF">DHW61_15795</name>
</gene>
<dbReference type="PANTHER" id="PTHR44068">
    <property type="entry name" value="ZGC:194242"/>
    <property type="match status" value="1"/>
</dbReference>
<feature type="domain" description="Methyltransferase type 11" evidence="2">
    <location>
        <begin position="57"/>
        <end position="152"/>
    </location>
</feature>
<comment type="caution">
    <text evidence="3">The sequence shown here is derived from an EMBL/GenBank/DDBJ whole genome shotgun (WGS) entry which is preliminary data.</text>
</comment>
<dbReference type="GO" id="GO:0008757">
    <property type="term" value="F:S-adenosylmethionine-dependent methyltransferase activity"/>
    <property type="evidence" value="ECO:0007669"/>
    <property type="project" value="InterPro"/>
</dbReference>
<keyword evidence="1 3" id="KW-0808">Transferase</keyword>